<dbReference type="InterPro" id="IPR056884">
    <property type="entry name" value="NPHP3-like_N"/>
</dbReference>
<feature type="repeat" description="ANK" evidence="3">
    <location>
        <begin position="1203"/>
        <end position="1235"/>
    </location>
</feature>
<keyword evidence="7" id="KW-1185">Reference proteome</keyword>
<dbReference type="Pfam" id="PF12796">
    <property type="entry name" value="Ank_2"/>
    <property type="match status" value="2"/>
</dbReference>
<dbReference type="PRINTS" id="PR01415">
    <property type="entry name" value="ANKYRIN"/>
</dbReference>
<dbReference type="SUPFAM" id="SSF52540">
    <property type="entry name" value="P-loop containing nucleoside triphosphate hydrolases"/>
    <property type="match status" value="1"/>
</dbReference>
<organism evidence="6 7">
    <name type="scientific">Hyaloscypha variabilis (strain UAMH 11265 / GT02V1 / F)</name>
    <name type="common">Meliniomyces variabilis</name>
    <dbReference type="NCBI Taxonomy" id="1149755"/>
    <lineage>
        <taxon>Eukaryota</taxon>
        <taxon>Fungi</taxon>
        <taxon>Dikarya</taxon>
        <taxon>Ascomycota</taxon>
        <taxon>Pezizomycotina</taxon>
        <taxon>Leotiomycetes</taxon>
        <taxon>Helotiales</taxon>
        <taxon>Hyaloscyphaceae</taxon>
        <taxon>Hyaloscypha</taxon>
        <taxon>Hyaloscypha variabilis</taxon>
    </lineage>
</organism>
<feature type="repeat" description="ANK" evidence="3">
    <location>
        <begin position="1104"/>
        <end position="1136"/>
    </location>
</feature>
<dbReference type="Pfam" id="PF24883">
    <property type="entry name" value="NPHP3_N"/>
    <property type="match status" value="1"/>
</dbReference>
<dbReference type="PROSITE" id="PS50297">
    <property type="entry name" value="ANK_REP_REGION"/>
    <property type="match status" value="5"/>
</dbReference>
<keyword evidence="1" id="KW-0677">Repeat</keyword>
<dbReference type="PANTHER" id="PTHR24198:SF165">
    <property type="entry name" value="ANKYRIN REPEAT-CONTAINING PROTEIN-RELATED"/>
    <property type="match status" value="1"/>
</dbReference>
<dbReference type="STRING" id="1149755.A0A2J6S3Q4"/>
<dbReference type="Pfam" id="PF13637">
    <property type="entry name" value="Ank_4"/>
    <property type="match status" value="1"/>
</dbReference>
<feature type="region of interest" description="Disordered" evidence="4">
    <location>
        <begin position="28"/>
        <end position="66"/>
    </location>
</feature>
<gene>
    <name evidence="6" type="ORF">L207DRAFT_629884</name>
</gene>
<dbReference type="InterPro" id="IPR027417">
    <property type="entry name" value="P-loop_NTPase"/>
</dbReference>
<dbReference type="PROSITE" id="PS50088">
    <property type="entry name" value="ANK_REPEAT"/>
    <property type="match status" value="6"/>
</dbReference>
<dbReference type="Gene3D" id="3.40.50.300">
    <property type="entry name" value="P-loop containing nucleotide triphosphate hydrolases"/>
    <property type="match status" value="1"/>
</dbReference>
<dbReference type="SUPFAM" id="SSF48403">
    <property type="entry name" value="Ankyrin repeat"/>
    <property type="match status" value="2"/>
</dbReference>
<dbReference type="InterPro" id="IPR002110">
    <property type="entry name" value="Ankyrin_rpt"/>
</dbReference>
<dbReference type="Proteomes" id="UP000235786">
    <property type="component" value="Unassembled WGS sequence"/>
</dbReference>
<feature type="repeat" description="ANK" evidence="3">
    <location>
        <begin position="1170"/>
        <end position="1202"/>
    </location>
</feature>
<evidence type="ECO:0000313" key="6">
    <source>
        <dbReference type="EMBL" id="PMD45404.1"/>
    </source>
</evidence>
<evidence type="ECO:0000256" key="1">
    <source>
        <dbReference type="ARBA" id="ARBA00022737"/>
    </source>
</evidence>
<feature type="repeat" description="ANK" evidence="3">
    <location>
        <begin position="892"/>
        <end position="924"/>
    </location>
</feature>
<dbReference type="PANTHER" id="PTHR24198">
    <property type="entry name" value="ANKYRIN REPEAT AND PROTEIN KINASE DOMAIN-CONTAINING PROTEIN"/>
    <property type="match status" value="1"/>
</dbReference>
<evidence type="ECO:0000256" key="3">
    <source>
        <dbReference type="PROSITE-ProRule" id="PRU00023"/>
    </source>
</evidence>
<dbReference type="OrthoDB" id="21416at2759"/>
<dbReference type="InterPro" id="IPR036770">
    <property type="entry name" value="Ankyrin_rpt-contain_sf"/>
</dbReference>
<dbReference type="Gene3D" id="1.25.40.20">
    <property type="entry name" value="Ankyrin repeat-containing domain"/>
    <property type="match status" value="3"/>
</dbReference>
<feature type="domain" description="Nephrocystin 3-like N-terminal" evidence="5">
    <location>
        <begin position="96"/>
        <end position="258"/>
    </location>
</feature>
<dbReference type="SMART" id="SM00248">
    <property type="entry name" value="ANK"/>
    <property type="match status" value="14"/>
</dbReference>
<name>A0A2J6S3Q4_HYAVF</name>
<evidence type="ECO:0000313" key="7">
    <source>
        <dbReference type="Proteomes" id="UP000235786"/>
    </source>
</evidence>
<evidence type="ECO:0000256" key="4">
    <source>
        <dbReference type="SAM" id="MobiDB-lite"/>
    </source>
</evidence>
<keyword evidence="2 3" id="KW-0040">ANK repeat</keyword>
<reference evidence="6 7" key="1">
    <citation type="submission" date="2016-04" db="EMBL/GenBank/DDBJ databases">
        <title>A degradative enzymes factory behind the ericoid mycorrhizal symbiosis.</title>
        <authorList>
            <consortium name="DOE Joint Genome Institute"/>
            <person name="Martino E."/>
            <person name="Morin E."/>
            <person name="Grelet G."/>
            <person name="Kuo A."/>
            <person name="Kohler A."/>
            <person name="Daghino S."/>
            <person name="Barry K."/>
            <person name="Choi C."/>
            <person name="Cichocki N."/>
            <person name="Clum A."/>
            <person name="Copeland A."/>
            <person name="Hainaut M."/>
            <person name="Haridas S."/>
            <person name="Labutti K."/>
            <person name="Lindquist E."/>
            <person name="Lipzen A."/>
            <person name="Khouja H.-R."/>
            <person name="Murat C."/>
            <person name="Ohm R."/>
            <person name="Olson A."/>
            <person name="Spatafora J."/>
            <person name="Veneault-Fourrey C."/>
            <person name="Henrissat B."/>
            <person name="Grigoriev I."/>
            <person name="Martin F."/>
            <person name="Perotto S."/>
        </authorList>
    </citation>
    <scope>NUCLEOTIDE SEQUENCE [LARGE SCALE GENOMIC DNA]</scope>
    <source>
        <strain evidence="6 7">F</strain>
    </source>
</reference>
<dbReference type="EMBL" id="KZ613940">
    <property type="protein sequence ID" value="PMD45404.1"/>
    <property type="molecule type" value="Genomic_DNA"/>
</dbReference>
<feature type="repeat" description="ANK" evidence="3">
    <location>
        <begin position="1038"/>
        <end position="1070"/>
    </location>
</feature>
<proteinExistence type="predicted"/>
<evidence type="ECO:0000259" key="5">
    <source>
        <dbReference type="Pfam" id="PF24883"/>
    </source>
</evidence>
<feature type="repeat" description="ANK" evidence="3">
    <location>
        <begin position="940"/>
        <end position="972"/>
    </location>
</feature>
<feature type="compositionally biased region" description="Basic and acidic residues" evidence="4">
    <location>
        <begin position="40"/>
        <end position="51"/>
    </location>
</feature>
<protein>
    <submittedName>
        <fullName evidence="6">Ankyrin</fullName>
    </submittedName>
</protein>
<sequence>MERLTPPPSGRLVPKIWTQWPLSPRLIKSFGPEAGPSDLQENHDSTERNKVTETAPELDDEKAKERRDIQQLRLLSPVRTKQKHDSLRIIGHPENCIWMVTTPQFKEWLDYDYSAVLSCYGPPGCGKTVLASGIVEALNLSDLDDVEVTYYYCDHADKASLEPAFILGALVRGLLRNYNIPEEISQLIERHYLDGRRTPETSDVFHILMQTICWFQNVILVIDGIDEVDEVDRNTILRCFKTLISCPGLSVKVFITSRDDQKVLSTLSPLPEASFRVGVLESATSSNIETYVRDSVESMLPVVHGNASLKEEVIQTLITGAKGIFLWVKLQLETLRLASREDRIKPLLQDLPKDLDETYDRLLQRLAQSPSCVLISRMFSCLITARRPLTMEELCEGMAFTLDDRRWDETKIPINDLNVLASYGGLVVFNESTRVVRFANYTVQQYLLRDRPKSRYQFTLSDANKHLGEVCIAYLCFEDFEKENSPINNRMAIEELMSPISPVDQAQEIPSAISLASITIGFRQSMSMPSIPLRQNERTFENFGLHRYAKRNWLWHAARFVQTEKADKRDNLFQSLVTQKQLPFEFRPWPADAFLGNPYPDQLGWAITHNNPSIIKSFSSFDQWFNFKNYIRDSTAWVFQNIVDNSMSGDQLEPIAYVQDTWNESLPMHGWIYSRLLIAARKGYLPILDLCRPELDKPERPWNQLRAHLILEAASANQHAVIDSFKLAQGPTIEQGRSFTTEYAGQRCNALERAALSGHADMVRKLGRAGWSASNIFGSRTSAGVIALNNAVLGNNADVVKALLTALELTIYDPKDPTSQKDSRLSIKAHAFCKAAAAGNVAVVNTFLEDGASPVAADESRMNPYMQAIKEGHRIIFDLLFPLPGCGVEGNSAGFPLALAAAHGRTRIVDFLISKGANVFQTEGLAYRTQALDDSKAKMPGPTPLYAASANGHYEIVELLLKAGAGADVISTKDVVQPSEGAGSARQRLYAPEQEPLAELGIIHPYQRPLCGAALNGHFRVVQLLLGAQAFVNPPDLSENSPLLLALIGGHAEVANLLSSKGAEIKNTEMAERALLACAMCPEGTRPLQLLIEHGVSPKCTNFLGESSLHLATTAGLSDIMKFLIKIGVDVNAQDNVAQTPLMRACNSQNYRAAWILTNYGANLSATDLSGNSALSWAAVSGNDQIAELLLSNGAPVDSPNLVRQTPLLEAALAGDEAMVKLLLKYGANTQARTGQLIEHKGKKIPRGSTSLMVATILNEPKIISALCVSKKAVEDIEFEERRTSLLLAAESGKLAAFHALVKGGASFRARTSSGLSALDLAVRGLNIEVLEYLMALQKRRLKGNRAGLFSPEEFSAALSIMPNKGEPLSAEMLIKMMELGVRADEYEDCIPIIDPSEELWGW</sequence>
<accession>A0A2J6S3Q4</accession>
<evidence type="ECO:0000256" key="2">
    <source>
        <dbReference type="ARBA" id="ARBA00023043"/>
    </source>
</evidence>